<organism evidence="3 4">
    <name type="scientific">Paramagnetospirillum kuznetsovii</name>
    <dbReference type="NCBI Taxonomy" id="2053833"/>
    <lineage>
        <taxon>Bacteria</taxon>
        <taxon>Pseudomonadati</taxon>
        <taxon>Pseudomonadota</taxon>
        <taxon>Alphaproteobacteria</taxon>
        <taxon>Rhodospirillales</taxon>
        <taxon>Magnetospirillaceae</taxon>
        <taxon>Paramagnetospirillum</taxon>
    </lineage>
</organism>
<feature type="domain" description="Pilus formation protein N-terminal" evidence="2">
    <location>
        <begin position="24"/>
        <end position="94"/>
    </location>
</feature>
<evidence type="ECO:0000259" key="2">
    <source>
        <dbReference type="Pfam" id="PF13629"/>
    </source>
</evidence>
<feature type="signal peptide" evidence="1">
    <location>
        <begin position="1"/>
        <end position="23"/>
    </location>
</feature>
<dbReference type="RefSeq" id="WP_112145914.1">
    <property type="nucleotide sequence ID" value="NZ_PGTO01000012.1"/>
</dbReference>
<name>A0A364NVM2_9PROT</name>
<dbReference type="Pfam" id="PF13629">
    <property type="entry name" value="T2SS-T3SS_pil_N"/>
    <property type="match status" value="1"/>
</dbReference>
<gene>
    <name evidence="3" type="ORF">CU669_14390</name>
</gene>
<proteinExistence type="predicted"/>
<comment type="caution">
    <text evidence="3">The sequence shown here is derived from an EMBL/GenBank/DDBJ whole genome shotgun (WGS) entry which is preliminary data.</text>
</comment>
<evidence type="ECO:0000313" key="4">
    <source>
        <dbReference type="Proteomes" id="UP000251075"/>
    </source>
</evidence>
<reference evidence="3 4" key="1">
    <citation type="submission" date="2017-11" db="EMBL/GenBank/DDBJ databases">
        <title>Draft genome sequence of magnetotactic bacterium Magnetospirillum kuznetsovii LBB-42.</title>
        <authorList>
            <person name="Grouzdev D.S."/>
            <person name="Rysina M.S."/>
            <person name="Baslerov R.V."/>
            <person name="Koziaeva V."/>
        </authorList>
    </citation>
    <scope>NUCLEOTIDE SEQUENCE [LARGE SCALE GENOMIC DNA]</scope>
    <source>
        <strain evidence="3 4">LBB-42</strain>
    </source>
</reference>
<accession>A0A364NVM2</accession>
<evidence type="ECO:0000256" key="1">
    <source>
        <dbReference type="SAM" id="SignalP"/>
    </source>
</evidence>
<dbReference type="EMBL" id="PGTO01000012">
    <property type="protein sequence ID" value="RAU21139.1"/>
    <property type="molecule type" value="Genomic_DNA"/>
</dbReference>
<keyword evidence="4" id="KW-1185">Reference proteome</keyword>
<dbReference type="Proteomes" id="UP000251075">
    <property type="component" value="Unassembled WGS sequence"/>
</dbReference>
<dbReference type="InterPro" id="IPR032789">
    <property type="entry name" value="T2SS-T3SS_pil_N"/>
</dbReference>
<dbReference type="AlphaFoldDB" id="A0A364NVM2"/>
<dbReference type="OrthoDB" id="9815749at2"/>
<keyword evidence="1" id="KW-0732">Signal</keyword>
<protein>
    <recommendedName>
        <fullName evidence="2">Pilus formation protein N-terminal domain-containing protein</fullName>
    </recommendedName>
</protein>
<feature type="chain" id="PRO_5016728509" description="Pilus formation protein N-terminal domain-containing protein" evidence="1">
    <location>
        <begin position="24"/>
        <end position="146"/>
    </location>
</feature>
<sequence>MSRLQLSSSVFLIALSAASVAWAAESLEVPLGGATQIKLRGAAHEVIIGNPAVADVTMQNTRTLTVFGKYPGGTTLSVVDSGGRVVLDASVLVTAGGAESVTIRYGTGKTWVPGGVTTVVDCSPQRCAPAMAVPSESPFKAGAAAK</sequence>
<evidence type="ECO:0000313" key="3">
    <source>
        <dbReference type="EMBL" id="RAU21139.1"/>
    </source>
</evidence>